<reference evidence="1" key="2">
    <citation type="submission" date="2021-01" db="EMBL/GenBank/DDBJ databases">
        <authorList>
            <person name="Schikora-Tamarit M.A."/>
        </authorList>
    </citation>
    <scope>NUCLEOTIDE SEQUENCE</scope>
    <source>
        <strain evidence="1">CBS6075</strain>
    </source>
</reference>
<dbReference type="RefSeq" id="XP_046059472.1">
    <property type="nucleotide sequence ID" value="XM_046206837.1"/>
</dbReference>
<dbReference type="Proteomes" id="UP000769157">
    <property type="component" value="Unassembled WGS sequence"/>
</dbReference>
<accession>A0A9P8NYR9</accession>
<evidence type="ECO:0000313" key="1">
    <source>
        <dbReference type="EMBL" id="KAH3662383.1"/>
    </source>
</evidence>
<keyword evidence="2" id="KW-1185">Reference proteome</keyword>
<reference evidence="1" key="1">
    <citation type="journal article" date="2021" name="Open Biol.">
        <title>Shared evolutionary footprints suggest mitochondrial oxidative damage underlies multiple complex I losses in fungi.</title>
        <authorList>
            <person name="Schikora-Tamarit M.A."/>
            <person name="Marcet-Houben M."/>
            <person name="Nosek J."/>
            <person name="Gabaldon T."/>
        </authorList>
    </citation>
    <scope>NUCLEOTIDE SEQUENCE</scope>
    <source>
        <strain evidence="1">CBS6075</strain>
    </source>
</reference>
<dbReference type="AlphaFoldDB" id="A0A9P8NYR9"/>
<comment type="caution">
    <text evidence="1">The sequence shown here is derived from an EMBL/GenBank/DDBJ whole genome shotgun (WGS) entry which is preliminary data.</text>
</comment>
<evidence type="ECO:0008006" key="3">
    <source>
        <dbReference type="Google" id="ProtNLM"/>
    </source>
</evidence>
<gene>
    <name evidence="1" type="ORF">OGAPHI_005635</name>
</gene>
<protein>
    <recommendedName>
        <fullName evidence="3">Peroxin/Ferlin domain-containing protein</fullName>
    </recommendedName>
</protein>
<organism evidence="1 2">
    <name type="scientific">Ogataea philodendri</name>
    <dbReference type="NCBI Taxonomy" id="1378263"/>
    <lineage>
        <taxon>Eukaryota</taxon>
        <taxon>Fungi</taxon>
        <taxon>Dikarya</taxon>
        <taxon>Ascomycota</taxon>
        <taxon>Saccharomycotina</taxon>
        <taxon>Pichiomycetes</taxon>
        <taxon>Pichiales</taxon>
        <taxon>Pichiaceae</taxon>
        <taxon>Ogataea</taxon>
    </lineage>
</organism>
<sequence>MDNIPTEEPGKNDNLSTVPARWVTNSLLNESLMEKQVSHYDKIEKHLTKLPQFKDSEEFFECLAHFTDEAAELTDLSRFEDQFTAESESHKYEVIIENQRGATMLGIPMYSKESLLYPLDPPKFQTLKGHAITSLNLYPLPSKSWKWSWNHWYILMIKDVDQEGWVYSHIRFGSRKWKGIGRFGNFVRRRVWVRKREMVPDLEQYSLHLPTSLTLDGKHIEEEFEEQQEIIEEQPEKLQIPVIVESNDPSESSSTFLEYDLLSLFSKLNELKIDRLKIEEILRFLFNSTPETLSALIANYNGSDETSWLLKMMSQLQFNQSKKTFLQKFESKLDFPSDTSSKLYEIYRICEMILTDSFYDSQRRQMIPKEI</sequence>
<proteinExistence type="predicted"/>
<evidence type="ECO:0000313" key="2">
    <source>
        <dbReference type="Proteomes" id="UP000769157"/>
    </source>
</evidence>
<name>A0A9P8NYR9_9ASCO</name>
<dbReference type="GeneID" id="70237599"/>
<dbReference type="OrthoDB" id="72441at2759"/>
<dbReference type="EMBL" id="JAEUBE010000378">
    <property type="protein sequence ID" value="KAH3662383.1"/>
    <property type="molecule type" value="Genomic_DNA"/>
</dbReference>